<proteinExistence type="predicted"/>
<protein>
    <recommendedName>
        <fullName evidence="3">Spore coat protein</fullName>
    </recommendedName>
</protein>
<dbReference type="EMBL" id="JAOQIO010000124">
    <property type="protein sequence ID" value="MCU6797880.1"/>
    <property type="molecule type" value="Genomic_DNA"/>
</dbReference>
<sequence>MMEPISTKELDYVTDSISNEDLIIKQCAVLAASTQQNATHLLCMDIINVHNHHYNTLMQTLHQHVPIAPTQNYN</sequence>
<evidence type="ECO:0000313" key="2">
    <source>
        <dbReference type="Proteomes" id="UP001652445"/>
    </source>
</evidence>
<organism evidence="1 2">
    <name type="scientific">Paenibacillus baimaensis</name>
    <dbReference type="NCBI Taxonomy" id="2982185"/>
    <lineage>
        <taxon>Bacteria</taxon>
        <taxon>Bacillati</taxon>
        <taxon>Bacillota</taxon>
        <taxon>Bacilli</taxon>
        <taxon>Bacillales</taxon>
        <taxon>Paenibacillaceae</taxon>
        <taxon>Paenibacillus</taxon>
    </lineage>
</organism>
<gene>
    <name evidence="1" type="ORF">OB236_37730</name>
</gene>
<dbReference type="RefSeq" id="WP_262688587.1">
    <property type="nucleotide sequence ID" value="NZ_JAOQIO010000124.1"/>
</dbReference>
<keyword evidence="2" id="KW-1185">Reference proteome</keyword>
<evidence type="ECO:0000313" key="1">
    <source>
        <dbReference type="EMBL" id="MCU6797880.1"/>
    </source>
</evidence>
<dbReference type="Proteomes" id="UP001652445">
    <property type="component" value="Unassembled WGS sequence"/>
</dbReference>
<accession>A0ABT2UTC5</accession>
<name>A0ABT2UTC5_9BACL</name>
<evidence type="ECO:0008006" key="3">
    <source>
        <dbReference type="Google" id="ProtNLM"/>
    </source>
</evidence>
<reference evidence="1 2" key="1">
    <citation type="submission" date="2022-09" db="EMBL/GenBank/DDBJ databases">
        <authorList>
            <person name="Han X.L."/>
            <person name="Wang Q."/>
            <person name="Lu T."/>
        </authorList>
    </citation>
    <scope>NUCLEOTIDE SEQUENCE [LARGE SCALE GENOMIC DNA]</scope>
    <source>
        <strain evidence="1 2">WQ 127069</strain>
    </source>
</reference>
<comment type="caution">
    <text evidence="1">The sequence shown here is derived from an EMBL/GenBank/DDBJ whole genome shotgun (WGS) entry which is preliminary data.</text>
</comment>